<feature type="compositionally biased region" description="Basic and acidic residues" evidence="1">
    <location>
        <begin position="1405"/>
        <end position="1429"/>
    </location>
</feature>
<feature type="domain" description="FANCI helical" evidence="6">
    <location>
        <begin position="721"/>
        <end position="833"/>
    </location>
</feature>
<name>A0A8J5XX49_DIALT</name>
<dbReference type="EMBL" id="JAGTXO010000005">
    <property type="protein sequence ID" value="KAG8467974.1"/>
    <property type="molecule type" value="Genomic_DNA"/>
</dbReference>
<evidence type="ECO:0000313" key="8">
    <source>
        <dbReference type="Proteomes" id="UP000751190"/>
    </source>
</evidence>
<reference evidence="7" key="1">
    <citation type="submission" date="2021-05" db="EMBL/GenBank/DDBJ databases">
        <title>The genome of the haptophyte Pavlova lutheri (Diacronema luteri, Pavlovales) - a model for lipid biosynthesis in eukaryotic algae.</title>
        <authorList>
            <person name="Hulatt C.J."/>
            <person name="Posewitz M.C."/>
        </authorList>
    </citation>
    <scope>NUCLEOTIDE SEQUENCE</scope>
    <source>
        <strain evidence="7">NIVA-4/92</strain>
    </source>
</reference>
<proteinExistence type="predicted"/>
<dbReference type="Pfam" id="PF14676">
    <property type="entry name" value="FANCI_S2"/>
    <property type="match status" value="1"/>
</dbReference>
<sequence length="1486" mass="155421">MPSTAQQLLEAHLAGDKARAAEIVAGLTDAALLADLSASTTPTDLVRAGFSAADATTPAGVQRRATLVKYACDLMDAGRVFSARQAKACVAFLAGDLDSLPLRSVADVTMAILGSHRASVRIEAEAKSHELLPKCLALLACADSVSYADDSGLHTARYADFQDLVVHRLCEPRWPHSALLPMMNTLRELPLTEAQLRVVVRKALAGAPELELQALPALVYQLLLLAGRGCKLEVLSGLTGHFEALELRTRRAAAAGACGHGAEEEGDEKTSRDAIDVDDADLAEGQVLLGSQICRADDAAADRETLAAVQNTVILNVDLALRQDHGLGSTLLRMLKTHALQLSSFSLSLLLLLARQPRFEDEAIAWLTGAVRGAYNEAAWAYTSPWLERALRPLRACRVAPLLLRLTRPTSPEHLLPSVVLLATAWMDATGAFGGARSGKAAGADGIGVAPADAAPTGGALAPTAEDDARTHAMSSSARLAQLGASVLVEAFRGHSGAHGEILELVLARVAARAPSVGRWVHLLARLVRAVPTLLMDHVQRLRETLAYAAQLPPAVSAELLRALLPLSAHRAELRDAIVLTLRKASFLRDEGARLGAVHGFLLLLDGAPPALAPALEPGALSSGALDSEVLGFLRRCLAHQPAVRAALYDGLPPVFAARPHLRPAILELLAAQLSRYHERRGEVQPLDLHACIAHSNAPVDGGAAGASTTAGAHAMVATEAEPLALLIRCLASCLLIEGTAPDPAVATSTHARALLEDIRNRMHAVSVADFGLDKTSSFEMASAHGQANVAAARMLQSVLIALVEVEVGCEGDECALGRAISLHGMHTELSALLKGGAGVGGAKANAGGKGGASKGGKAPPVAPSTFGLALSPSLRILRLAVAAAEPATHAIDAPADGLHAPRGEPLLRCAVLSAQRGCDALAGAARTEAACALVPLLLAEAQLAIGRAIALGARAKDVGHGKDKGQDKDKECGKEKEAVVGGGRSYGALVLDALDALFKNTLERPALCALLRVALASGDADVGEGAAGAMRVAASMTSRPSARPRCVADVDAGSDASAEVSTALRTLLEPMLSRLLHEGGAHTAKEAEACLRVVRSLGARLPADAAGAHAAWALAQCREAPAEACNAAAGRALIAHWIQLSARAHGGSVQAALDVLVEARSHVGAIEREEDENEPAALEPMHGFRLMHDANALALAQPAIDQLDDAITEVERALVVLKRVMPAAADLGAAAGGHADATSPHAEAELEVSSVAAVGANASGAGRQPALELQRMALSRVLELEQPLLVLTSCELTPGPSEHALRTVEKLYRALGAAFALAPSVSRQHRLLVEMHWQRLSRNTYALISRLASEAGDGAAVRKRTKREARLVPGVIFRIEQFEGLLVRQSKKLKVDLTSQMRRSTARDFRIQLDRLPEDGDRDGEKENEDTGKKKRKRSSKRPSSARDEAEAEDEADDASRMEDLDGGDGGDDDLGGGGDDDKADGTTD</sequence>
<dbReference type="OrthoDB" id="195089at2759"/>
<feature type="domain" description="FANCI solenoid 1" evidence="2">
    <location>
        <begin position="62"/>
        <end position="250"/>
    </location>
</feature>
<feature type="domain" description="FANCI solenoid 4" evidence="4">
    <location>
        <begin position="1159"/>
        <end position="1413"/>
    </location>
</feature>
<evidence type="ECO:0000259" key="4">
    <source>
        <dbReference type="Pfam" id="PF14678"/>
    </source>
</evidence>
<dbReference type="InterPro" id="IPR029315">
    <property type="entry name" value="FANCI_S2"/>
</dbReference>
<dbReference type="PANTHER" id="PTHR21818:SF0">
    <property type="entry name" value="FANCONI ANEMIA GROUP I PROTEIN"/>
    <property type="match status" value="1"/>
</dbReference>
<dbReference type="Proteomes" id="UP000751190">
    <property type="component" value="Unassembled WGS sequence"/>
</dbReference>
<dbReference type="InterPro" id="IPR029314">
    <property type="entry name" value="FANCI_S4"/>
</dbReference>
<dbReference type="Pfam" id="PF14675">
    <property type="entry name" value="FANCI_S1"/>
    <property type="match status" value="1"/>
</dbReference>
<dbReference type="PANTHER" id="PTHR21818">
    <property type="entry name" value="BC025462 PROTEIN"/>
    <property type="match status" value="1"/>
</dbReference>
<feature type="region of interest" description="Disordered" evidence="1">
    <location>
        <begin position="1405"/>
        <end position="1486"/>
    </location>
</feature>
<dbReference type="Pfam" id="PF14679">
    <property type="entry name" value="FANCI_HD1"/>
    <property type="match status" value="1"/>
</dbReference>
<dbReference type="InterPro" id="IPR029308">
    <property type="entry name" value="FANCI_S1"/>
</dbReference>
<keyword evidence="8" id="KW-1185">Reference proteome</keyword>
<dbReference type="Pfam" id="PF14678">
    <property type="entry name" value="FANCI_S4"/>
    <property type="match status" value="1"/>
</dbReference>
<feature type="compositionally biased region" description="Basic and acidic residues" evidence="1">
    <location>
        <begin position="1477"/>
        <end position="1486"/>
    </location>
</feature>
<organism evidence="7 8">
    <name type="scientific">Diacronema lutheri</name>
    <name type="common">Unicellular marine alga</name>
    <name type="synonym">Monochrysis lutheri</name>
    <dbReference type="NCBI Taxonomy" id="2081491"/>
    <lineage>
        <taxon>Eukaryota</taxon>
        <taxon>Haptista</taxon>
        <taxon>Haptophyta</taxon>
        <taxon>Pavlovophyceae</taxon>
        <taxon>Pavlovales</taxon>
        <taxon>Pavlovaceae</taxon>
        <taxon>Diacronema</taxon>
    </lineage>
</organism>
<feature type="domain" description="FANCI helical" evidence="6">
    <location>
        <begin position="624"/>
        <end position="697"/>
    </location>
</feature>
<evidence type="ECO:0000256" key="1">
    <source>
        <dbReference type="SAM" id="MobiDB-lite"/>
    </source>
</evidence>
<dbReference type="GO" id="GO:0006281">
    <property type="term" value="P:DNA repair"/>
    <property type="evidence" value="ECO:0007669"/>
    <property type="project" value="InterPro"/>
</dbReference>
<accession>A0A8J5XX49</accession>
<evidence type="ECO:0000259" key="6">
    <source>
        <dbReference type="Pfam" id="PF14680"/>
    </source>
</evidence>
<feature type="domain" description="FANCI solenoid 2" evidence="3">
    <location>
        <begin position="416"/>
        <end position="602"/>
    </location>
</feature>
<evidence type="ECO:0000259" key="2">
    <source>
        <dbReference type="Pfam" id="PF14675"/>
    </source>
</evidence>
<evidence type="ECO:0000313" key="7">
    <source>
        <dbReference type="EMBL" id="KAG8467974.1"/>
    </source>
</evidence>
<dbReference type="Pfam" id="PF14680">
    <property type="entry name" value="FANCI_HD2"/>
    <property type="match status" value="2"/>
</dbReference>
<evidence type="ECO:0000259" key="3">
    <source>
        <dbReference type="Pfam" id="PF14676"/>
    </source>
</evidence>
<feature type="domain" description="FANCI helical" evidence="5">
    <location>
        <begin position="327"/>
        <end position="400"/>
    </location>
</feature>
<gene>
    <name evidence="7" type="ORF">KFE25_007026</name>
</gene>
<comment type="caution">
    <text evidence="7">The sequence shown here is derived from an EMBL/GenBank/DDBJ whole genome shotgun (WGS) entry which is preliminary data.</text>
</comment>
<protein>
    <recommendedName>
        <fullName evidence="9">FANCI solenoid 4 domain-containing protein</fullName>
    </recommendedName>
</protein>
<dbReference type="InterPro" id="IPR026171">
    <property type="entry name" value="FANCI"/>
</dbReference>
<evidence type="ECO:0000259" key="5">
    <source>
        <dbReference type="Pfam" id="PF14679"/>
    </source>
</evidence>
<dbReference type="InterPro" id="IPR029310">
    <property type="entry name" value="FANCI_HD1"/>
</dbReference>
<evidence type="ECO:0008006" key="9">
    <source>
        <dbReference type="Google" id="ProtNLM"/>
    </source>
</evidence>
<dbReference type="GO" id="GO:0070182">
    <property type="term" value="F:DNA polymerase binding"/>
    <property type="evidence" value="ECO:0007669"/>
    <property type="project" value="TreeGrafter"/>
</dbReference>
<feature type="compositionally biased region" description="Acidic residues" evidence="1">
    <location>
        <begin position="1462"/>
        <end position="1472"/>
    </location>
</feature>
<dbReference type="InterPro" id="IPR029312">
    <property type="entry name" value="FANCI_HD2"/>
</dbReference>